<organism evidence="2 3">
    <name type="scientific">Lymnaea stagnalis</name>
    <name type="common">Great pond snail</name>
    <name type="synonym">Helix stagnalis</name>
    <dbReference type="NCBI Taxonomy" id="6523"/>
    <lineage>
        <taxon>Eukaryota</taxon>
        <taxon>Metazoa</taxon>
        <taxon>Spiralia</taxon>
        <taxon>Lophotrochozoa</taxon>
        <taxon>Mollusca</taxon>
        <taxon>Gastropoda</taxon>
        <taxon>Heterobranchia</taxon>
        <taxon>Euthyneura</taxon>
        <taxon>Panpulmonata</taxon>
        <taxon>Hygrophila</taxon>
        <taxon>Lymnaeoidea</taxon>
        <taxon>Lymnaeidae</taxon>
        <taxon>Lymnaea</taxon>
    </lineage>
</organism>
<keyword evidence="1" id="KW-0812">Transmembrane</keyword>
<sequence>MILVCSFEMKRLLFVFTLIAINYVYVNGLSLKLLPYRQEDSDTNCTHGLISDIDTVVFKAELDYSQDVNFKYIYCQRKTTTDQDFIFLKDIVVNSSVIDQSTWEQIGKHDVKITVRVKANKLSSRARIRCVLLSSNYQEIISDEQIFPEIRDTTDINSRLLINGEEIKTPHMCVTRATGTDIVVIFECDSQVLPCLIEITATDLMVPLFGKGYVIHTSRRPVLNITIKYASCTLKGQVNTIKCSINLDDSSSNKETDINVLNKALFGIIAIMATVIIVLIALLLRKGKWQRHVMVPRFMNCIRKMKSVDSNDDNDMEEEIEETGEVEPPINLGGRRRSKVLEEETDHINDIEPLLKFNIRHQVNNRFQGRRSSVPGDINLAKHSNVTLKR</sequence>
<evidence type="ECO:0000313" key="2">
    <source>
        <dbReference type="EMBL" id="CAL1531153.1"/>
    </source>
</evidence>
<accession>A0AAV2HBK2</accession>
<name>A0AAV2HBK2_LYMST</name>
<comment type="caution">
    <text evidence="2">The sequence shown here is derived from an EMBL/GenBank/DDBJ whole genome shotgun (WGS) entry which is preliminary data.</text>
</comment>
<evidence type="ECO:0000313" key="3">
    <source>
        <dbReference type="Proteomes" id="UP001497497"/>
    </source>
</evidence>
<proteinExistence type="predicted"/>
<protein>
    <submittedName>
        <fullName evidence="2">Uncharacterized protein</fullName>
    </submittedName>
</protein>
<reference evidence="2 3" key="1">
    <citation type="submission" date="2024-04" db="EMBL/GenBank/DDBJ databases">
        <authorList>
            <consortium name="Genoscope - CEA"/>
            <person name="William W."/>
        </authorList>
    </citation>
    <scope>NUCLEOTIDE SEQUENCE [LARGE SCALE GENOMIC DNA]</scope>
</reference>
<keyword evidence="1" id="KW-1133">Transmembrane helix</keyword>
<evidence type="ECO:0000256" key="1">
    <source>
        <dbReference type="SAM" id="Phobius"/>
    </source>
</evidence>
<keyword evidence="3" id="KW-1185">Reference proteome</keyword>
<dbReference type="AlphaFoldDB" id="A0AAV2HBK2"/>
<feature type="transmembrane region" description="Helical" evidence="1">
    <location>
        <begin position="12"/>
        <end position="34"/>
    </location>
</feature>
<feature type="transmembrane region" description="Helical" evidence="1">
    <location>
        <begin position="264"/>
        <end position="284"/>
    </location>
</feature>
<dbReference type="EMBL" id="CAXITT010000082">
    <property type="protein sequence ID" value="CAL1531153.1"/>
    <property type="molecule type" value="Genomic_DNA"/>
</dbReference>
<keyword evidence="1" id="KW-0472">Membrane</keyword>
<dbReference type="Proteomes" id="UP001497497">
    <property type="component" value="Unassembled WGS sequence"/>
</dbReference>
<gene>
    <name evidence="2" type="ORF">GSLYS_00005248001</name>
</gene>